<keyword evidence="1" id="KW-1133">Transmembrane helix</keyword>
<feature type="transmembrane region" description="Helical" evidence="1">
    <location>
        <begin position="126"/>
        <end position="147"/>
    </location>
</feature>
<evidence type="ECO:0000313" key="2">
    <source>
        <dbReference type="EMBL" id="OJT14813.1"/>
    </source>
</evidence>
<feature type="transmembrane region" description="Helical" evidence="1">
    <location>
        <begin position="167"/>
        <end position="191"/>
    </location>
</feature>
<feature type="transmembrane region" description="Helical" evidence="1">
    <location>
        <begin position="46"/>
        <end position="64"/>
    </location>
</feature>
<feature type="transmembrane region" description="Helical" evidence="1">
    <location>
        <begin position="15"/>
        <end position="34"/>
    </location>
</feature>
<feature type="transmembrane region" description="Helical" evidence="1">
    <location>
        <begin position="235"/>
        <end position="253"/>
    </location>
</feature>
<keyword evidence="1" id="KW-0472">Membrane</keyword>
<dbReference type="OMA" id="QMWIVHA"/>
<comment type="caution">
    <text evidence="2">The sequence shown here is derived from an EMBL/GenBank/DDBJ whole genome shotgun (WGS) entry which is preliminary data.</text>
</comment>
<feature type="transmembrane region" description="Helical" evidence="1">
    <location>
        <begin position="203"/>
        <end position="229"/>
    </location>
</feature>
<gene>
    <name evidence="2" type="ORF">TRAPUB_8607</name>
</gene>
<keyword evidence="3" id="KW-1185">Reference proteome</keyword>
<accession>A0A1M2W4U2</accession>
<dbReference type="EMBL" id="MNAD01000234">
    <property type="protein sequence ID" value="OJT14813.1"/>
    <property type="molecule type" value="Genomic_DNA"/>
</dbReference>
<proteinExistence type="predicted"/>
<keyword evidence="1" id="KW-0812">Transmembrane</keyword>
<sequence length="317" mass="35028">MTSLFQNSYYVLNNINAILYGIELVVYFMIVRHIMRNRQRTRADKLLIAFSTVPLVLNTIYWTTQTYFGEQMWIVHADYPGGMDAYLAANVAVWYQTWGTAAITVSNLMADALMMYRVYVIWDNTSVVVVSAVIWLGSLGSGIGLLIESSRPNGNYYAGTATKFVTAWNALVLSFNVITTSLICGRILYIGRQVSVSREGTQAYAGVVAIIVESALPFTLGSMAYVIAYSIGSDLAIAFSCYAMFTLIALRVLERRAWRKESTSAFLTTINFSDRTAAITTRGGSSNADYELEKRKDAGSSMNVSTLQAENAADYAV</sequence>
<dbReference type="AlphaFoldDB" id="A0A1M2W4U2"/>
<protein>
    <submittedName>
        <fullName evidence="2">Uncharacterized protein</fullName>
    </submittedName>
</protein>
<organism evidence="2 3">
    <name type="scientific">Trametes pubescens</name>
    <name type="common">White-rot fungus</name>
    <dbReference type="NCBI Taxonomy" id="154538"/>
    <lineage>
        <taxon>Eukaryota</taxon>
        <taxon>Fungi</taxon>
        <taxon>Dikarya</taxon>
        <taxon>Basidiomycota</taxon>
        <taxon>Agaricomycotina</taxon>
        <taxon>Agaricomycetes</taxon>
        <taxon>Polyporales</taxon>
        <taxon>Polyporaceae</taxon>
        <taxon>Trametes</taxon>
    </lineage>
</organism>
<name>A0A1M2W4U2_TRAPU</name>
<evidence type="ECO:0000256" key="1">
    <source>
        <dbReference type="SAM" id="Phobius"/>
    </source>
</evidence>
<evidence type="ECO:0000313" key="3">
    <source>
        <dbReference type="Proteomes" id="UP000184267"/>
    </source>
</evidence>
<reference evidence="2 3" key="1">
    <citation type="submission" date="2016-10" db="EMBL/GenBank/DDBJ databases">
        <title>Genome sequence of the basidiomycete white-rot fungus Trametes pubescens.</title>
        <authorList>
            <person name="Makela M.R."/>
            <person name="Granchi Z."/>
            <person name="Peng M."/>
            <person name="De Vries R.P."/>
            <person name="Grigoriev I."/>
            <person name="Riley R."/>
            <person name="Hilden K."/>
        </authorList>
    </citation>
    <scope>NUCLEOTIDE SEQUENCE [LARGE SCALE GENOMIC DNA]</scope>
    <source>
        <strain evidence="2 3">FBCC735</strain>
    </source>
</reference>
<dbReference type="OrthoDB" id="2796825at2759"/>
<dbReference type="Proteomes" id="UP000184267">
    <property type="component" value="Unassembled WGS sequence"/>
</dbReference>
<feature type="transmembrane region" description="Helical" evidence="1">
    <location>
        <begin position="93"/>
        <end position="114"/>
    </location>
</feature>